<protein>
    <submittedName>
        <fullName evidence="4">NADAR family protein</fullName>
    </submittedName>
</protein>
<evidence type="ECO:0000313" key="5">
    <source>
        <dbReference type="Proteomes" id="UP000705508"/>
    </source>
</evidence>
<evidence type="ECO:0000256" key="1">
    <source>
        <dbReference type="ARBA" id="ARBA00000022"/>
    </source>
</evidence>
<evidence type="ECO:0000256" key="2">
    <source>
        <dbReference type="ARBA" id="ARBA00000751"/>
    </source>
</evidence>
<dbReference type="InterPro" id="IPR012816">
    <property type="entry name" value="NADAR"/>
</dbReference>
<dbReference type="Proteomes" id="UP000705508">
    <property type="component" value="Unassembled WGS sequence"/>
</dbReference>
<dbReference type="AlphaFoldDB" id="A0A938XC75"/>
<accession>A0A938XC75</accession>
<sequence>MICFHNPDEENGYLSNWFLSEFTIGGITFSSMEQYMMYEKAVLFKDQTTAEKILQIDDVAKIKALGRTVQNFDDKVWTKEREKIVYNGVSEKFRQNPELAEKLEKTGEEIIAECAVKDRIWGIGLSMKDEDRLSIDKWRGQNLLGRILMRVRKDIRNQNKVTQAFQNVEKAFSGSAETAGFHIESELQDYVKKIRQEKEKK</sequence>
<organism evidence="4 5">
    <name type="scientific">Mordavella massiliensis</name>
    <dbReference type="NCBI Taxonomy" id="1871024"/>
    <lineage>
        <taxon>Bacteria</taxon>
        <taxon>Bacillati</taxon>
        <taxon>Bacillota</taxon>
        <taxon>Clostridia</taxon>
        <taxon>Eubacteriales</taxon>
        <taxon>Clostridiaceae</taxon>
        <taxon>Mordavella</taxon>
    </lineage>
</organism>
<reference evidence="4" key="1">
    <citation type="submission" date="2020-08" db="EMBL/GenBank/DDBJ databases">
        <authorList>
            <person name="Cejkova D."/>
            <person name="Kubasova T."/>
            <person name="Jahodarova E."/>
            <person name="Rychlik I."/>
        </authorList>
    </citation>
    <scope>NUCLEOTIDE SEQUENCE</scope>
    <source>
        <strain evidence="4">An582</strain>
    </source>
</reference>
<comment type="catalytic activity">
    <reaction evidence="1">
        <text>5-amino-6-(5-phospho-D-ribosylamino)uracil + H2O = 5,6-diaminouracil + D-ribose 5-phosphate</text>
        <dbReference type="Rhea" id="RHEA:55020"/>
        <dbReference type="ChEBI" id="CHEBI:15377"/>
        <dbReference type="ChEBI" id="CHEBI:46252"/>
        <dbReference type="ChEBI" id="CHEBI:58453"/>
        <dbReference type="ChEBI" id="CHEBI:78346"/>
    </reaction>
</comment>
<dbReference type="Gene3D" id="1.10.357.40">
    <property type="entry name" value="YbiA-like"/>
    <property type="match status" value="1"/>
</dbReference>
<name>A0A938XC75_9CLOT</name>
<dbReference type="NCBIfam" id="TIGR02464">
    <property type="entry name" value="ribofla_fusion"/>
    <property type="match status" value="1"/>
</dbReference>
<dbReference type="SUPFAM" id="SSF143990">
    <property type="entry name" value="YbiA-like"/>
    <property type="match status" value="1"/>
</dbReference>
<dbReference type="Pfam" id="PF08719">
    <property type="entry name" value="NADAR"/>
    <property type="match status" value="1"/>
</dbReference>
<reference evidence="4" key="2">
    <citation type="journal article" date="2021" name="Sci. Rep.">
        <title>The distribution of antibiotic resistance genes in chicken gut microbiota commensals.</title>
        <authorList>
            <person name="Juricova H."/>
            <person name="Matiasovicova J."/>
            <person name="Kubasova T."/>
            <person name="Cejkova D."/>
            <person name="Rychlik I."/>
        </authorList>
    </citation>
    <scope>NUCLEOTIDE SEQUENCE</scope>
    <source>
        <strain evidence="4">An582</strain>
    </source>
</reference>
<feature type="domain" description="NADAR" evidence="3">
    <location>
        <begin position="4"/>
        <end position="156"/>
    </location>
</feature>
<comment type="caution">
    <text evidence="4">The sequence shown here is derived from an EMBL/GenBank/DDBJ whole genome shotgun (WGS) entry which is preliminary data.</text>
</comment>
<comment type="catalytic activity">
    <reaction evidence="2">
        <text>2,5-diamino-6-hydroxy-4-(5-phosphoribosylamino)-pyrimidine + H2O = 2,5,6-triamino-4-hydroxypyrimidine + D-ribose 5-phosphate</text>
        <dbReference type="Rhea" id="RHEA:23436"/>
        <dbReference type="ChEBI" id="CHEBI:15377"/>
        <dbReference type="ChEBI" id="CHEBI:58614"/>
        <dbReference type="ChEBI" id="CHEBI:78346"/>
        <dbReference type="ChEBI" id="CHEBI:137796"/>
    </reaction>
</comment>
<proteinExistence type="predicted"/>
<dbReference type="InterPro" id="IPR037238">
    <property type="entry name" value="YbiA-like_sf"/>
</dbReference>
<evidence type="ECO:0000313" key="4">
    <source>
        <dbReference type="EMBL" id="MBM6948841.1"/>
    </source>
</evidence>
<gene>
    <name evidence="4" type="ORF">H6A20_09280</name>
</gene>
<dbReference type="EMBL" id="JACJKS010000012">
    <property type="protein sequence ID" value="MBM6948841.1"/>
    <property type="molecule type" value="Genomic_DNA"/>
</dbReference>
<dbReference type="CDD" id="cd15457">
    <property type="entry name" value="NADAR"/>
    <property type="match status" value="1"/>
</dbReference>
<evidence type="ECO:0000259" key="3">
    <source>
        <dbReference type="Pfam" id="PF08719"/>
    </source>
</evidence>